<sequence>MSMASGKSDLWVRIGSAIVMFAIAGTALWFGGIAFGLLLLVGGALVLVEWFALVRVMAVPGGTKKILLLLGPLLVAGSMAGLWYIRDHLGVTAALWVFGMVWATDIGAYFAGRAFGGARLAPTISPSKTWSGLIGGMIAALVASATIGDRGGIIGVPLWIGLFMGLAAQLGDLAQSWMKRRAGVKDSGKLIPGHGGLFDRVDGLLPVALILGGLAVAGQIAVRAAG</sequence>
<dbReference type="PANTHER" id="PTHR46382">
    <property type="entry name" value="PHOSPHATIDATE CYTIDYLYLTRANSFERASE"/>
    <property type="match status" value="1"/>
</dbReference>
<dbReference type="AlphaFoldDB" id="A0A0N9UVP8"/>
<keyword evidence="13 19" id="KW-1133">Transmembrane helix</keyword>
<dbReference type="UniPathway" id="UPA00557">
    <property type="reaction ID" value="UER00614"/>
</dbReference>
<dbReference type="PROSITE" id="PS01315">
    <property type="entry name" value="CDS"/>
    <property type="match status" value="1"/>
</dbReference>
<comment type="pathway">
    <text evidence="4">Lipid metabolism.</text>
</comment>
<name>A0A0N9UVP8_SPHMC</name>
<evidence type="ECO:0000256" key="10">
    <source>
        <dbReference type="ARBA" id="ARBA00022679"/>
    </source>
</evidence>
<evidence type="ECO:0000256" key="13">
    <source>
        <dbReference type="ARBA" id="ARBA00022989"/>
    </source>
</evidence>
<proteinExistence type="inferred from homology"/>
<evidence type="ECO:0000256" key="6">
    <source>
        <dbReference type="ARBA" id="ARBA00012487"/>
    </source>
</evidence>
<keyword evidence="14" id="KW-0443">Lipid metabolism</keyword>
<evidence type="ECO:0000256" key="9">
    <source>
        <dbReference type="ARBA" id="ARBA00022516"/>
    </source>
</evidence>
<dbReference type="Pfam" id="PF01148">
    <property type="entry name" value="CTP_transf_1"/>
    <property type="match status" value="1"/>
</dbReference>
<feature type="transmembrane region" description="Helical" evidence="19">
    <location>
        <begin position="153"/>
        <end position="171"/>
    </location>
</feature>
<keyword evidence="11 18" id="KW-0812">Transmembrane</keyword>
<dbReference type="EC" id="2.7.7.41" evidence="6 18"/>
<keyword evidence="15 19" id="KW-0472">Membrane</keyword>
<evidence type="ECO:0000256" key="11">
    <source>
        <dbReference type="ARBA" id="ARBA00022692"/>
    </source>
</evidence>
<feature type="transmembrane region" description="Helical" evidence="19">
    <location>
        <begin position="91"/>
        <end position="110"/>
    </location>
</feature>
<dbReference type="EMBL" id="CP012700">
    <property type="protein sequence ID" value="ALH79612.1"/>
    <property type="molecule type" value="Genomic_DNA"/>
</dbReference>
<evidence type="ECO:0000256" key="7">
    <source>
        <dbReference type="ARBA" id="ARBA00019373"/>
    </source>
</evidence>
<evidence type="ECO:0000313" key="20">
    <source>
        <dbReference type="EMBL" id="ALH79612.1"/>
    </source>
</evidence>
<accession>A0A0N9UVP8</accession>
<evidence type="ECO:0000256" key="16">
    <source>
        <dbReference type="ARBA" id="ARBA00023209"/>
    </source>
</evidence>
<dbReference type="InterPro" id="IPR000374">
    <property type="entry name" value="PC_trans"/>
</dbReference>
<feature type="transmembrane region" description="Helical" evidence="19">
    <location>
        <begin position="66"/>
        <end position="85"/>
    </location>
</feature>
<dbReference type="Proteomes" id="UP000058074">
    <property type="component" value="Chromosome"/>
</dbReference>
<comment type="similarity">
    <text evidence="5 18">Belongs to the CDS family.</text>
</comment>
<evidence type="ECO:0000256" key="12">
    <source>
        <dbReference type="ARBA" id="ARBA00022695"/>
    </source>
</evidence>
<reference evidence="20 21" key="1">
    <citation type="journal article" date="2015" name="Genome Announc.">
        <title>Complete Genome Sequence of Polypropylene Glycol- and Polyethylene Glycol-Degrading Sphingopyxis macrogoltabida Strain EY-1.</title>
        <authorList>
            <person name="Ohtsubo Y."/>
            <person name="Nagata Y."/>
            <person name="Numata M."/>
            <person name="Tsuchikane K."/>
            <person name="Hosoyama A."/>
            <person name="Yamazoe A."/>
            <person name="Tsuda M."/>
            <person name="Fujita N."/>
            <person name="Kawai F."/>
        </authorList>
    </citation>
    <scope>NUCLEOTIDE SEQUENCE [LARGE SCALE GENOMIC DNA]</scope>
    <source>
        <strain evidence="20 21">EY-1</strain>
    </source>
</reference>
<feature type="transmembrane region" description="Helical" evidence="19">
    <location>
        <begin position="12"/>
        <end position="30"/>
    </location>
</feature>
<evidence type="ECO:0000256" key="15">
    <source>
        <dbReference type="ARBA" id="ARBA00023136"/>
    </source>
</evidence>
<evidence type="ECO:0000313" key="21">
    <source>
        <dbReference type="Proteomes" id="UP000058074"/>
    </source>
</evidence>
<evidence type="ECO:0000256" key="1">
    <source>
        <dbReference type="ARBA" id="ARBA00001698"/>
    </source>
</evidence>
<dbReference type="GO" id="GO:0016024">
    <property type="term" value="P:CDP-diacylglycerol biosynthetic process"/>
    <property type="evidence" value="ECO:0007669"/>
    <property type="project" value="UniProtKB-UniPathway"/>
</dbReference>
<dbReference type="GO" id="GO:0004605">
    <property type="term" value="F:phosphatidate cytidylyltransferase activity"/>
    <property type="evidence" value="ECO:0007669"/>
    <property type="project" value="UniProtKB-EC"/>
</dbReference>
<dbReference type="KEGG" id="smag:AN936_04285"/>
<evidence type="ECO:0000256" key="19">
    <source>
        <dbReference type="SAM" id="Phobius"/>
    </source>
</evidence>
<gene>
    <name evidence="20" type="ORF">AN936_04285</name>
</gene>
<feature type="transmembrane region" description="Helical" evidence="19">
    <location>
        <begin position="36"/>
        <end position="54"/>
    </location>
</feature>
<keyword evidence="16" id="KW-0594">Phospholipid biosynthesis</keyword>
<keyword evidence="10 18" id="KW-0808">Transferase</keyword>
<organism evidence="20 21">
    <name type="scientific">Sphingopyxis macrogoltabida</name>
    <name type="common">Sphingomonas macrogoltabidus</name>
    <dbReference type="NCBI Taxonomy" id="33050"/>
    <lineage>
        <taxon>Bacteria</taxon>
        <taxon>Pseudomonadati</taxon>
        <taxon>Pseudomonadota</taxon>
        <taxon>Alphaproteobacteria</taxon>
        <taxon>Sphingomonadales</taxon>
        <taxon>Sphingomonadaceae</taxon>
        <taxon>Sphingopyxis</taxon>
    </lineage>
</organism>
<evidence type="ECO:0000256" key="4">
    <source>
        <dbReference type="ARBA" id="ARBA00005189"/>
    </source>
</evidence>
<keyword evidence="9" id="KW-0444">Lipid biosynthesis</keyword>
<protein>
    <recommendedName>
        <fullName evidence="7 18">Phosphatidate cytidylyltransferase</fullName>
        <ecNumber evidence="6 18">2.7.7.41</ecNumber>
    </recommendedName>
</protein>
<comment type="pathway">
    <text evidence="3 18">Phospholipid metabolism; CDP-diacylglycerol biosynthesis; CDP-diacylglycerol from sn-glycerol 3-phosphate: step 3/3.</text>
</comment>
<evidence type="ECO:0000256" key="14">
    <source>
        <dbReference type="ARBA" id="ARBA00023098"/>
    </source>
</evidence>
<comment type="subcellular location">
    <subcellularLocation>
        <location evidence="2">Cell membrane</location>
        <topology evidence="2">Multi-pass membrane protein</topology>
    </subcellularLocation>
</comment>
<dbReference type="OrthoDB" id="9799199at2"/>
<dbReference type="PATRIC" id="fig|33050.5.peg.890"/>
<evidence type="ECO:0000256" key="8">
    <source>
        <dbReference type="ARBA" id="ARBA00022475"/>
    </source>
</evidence>
<keyword evidence="17" id="KW-1208">Phospholipid metabolism</keyword>
<evidence type="ECO:0000256" key="5">
    <source>
        <dbReference type="ARBA" id="ARBA00010185"/>
    </source>
</evidence>
<comment type="catalytic activity">
    <reaction evidence="1 18">
        <text>a 1,2-diacyl-sn-glycero-3-phosphate + CTP + H(+) = a CDP-1,2-diacyl-sn-glycerol + diphosphate</text>
        <dbReference type="Rhea" id="RHEA:16229"/>
        <dbReference type="ChEBI" id="CHEBI:15378"/>
        <dbReference type="ChEBI" id="CHEBI:33019"/>
        <dbReference type="ChEBI" id="CHEBI:37563"/>
        <dbReference type="ChEBI" id="CHEBI:58332"/>
        <dbReference type="ChEBI" id="CHEBI:58608"/>
        <dbReference type="EC" id="2.7.7.41"/>
    </reaction>
</comment>
<evidence type="ECO:0000256" key="17">
    <source>
        <dbReference type="ARBA" id="ARBA00023264"/>
    </source>
</evidence>
<keyword evidence="8" id="KW-1003">Cell membrane</keyword>
<feature type="transmembrane region" description="Helical" evidence="19">
    <location>
        <begin position="130"/>
        <end position="147"/>
    </location>
</feature>
<evidence type="ECO:0000256" key="3">
    <source>
        <dbReference type="ARBA" id="ARBA00005119"/>
    </source>
</evidence>
<evidence type="ECO:0000256" key="2">
    <source>
        <dbReference type="ARBA" id="ARBA00004651"/>
    </source>
</evidence>
<dbReference type="PANTHER" id="PTHR46382:SF1">
    <property type="entry name" value="PHOSPHATIDATE CYTIDYLYLTRANSFERASE"/>
    <property type="match status" value="1"/>
</dbReference>
<keyword evidence="12 18" id="KW-0548">Nucleotidyltransferase</keyword>
<dbReference type="GO" id="GO:0005886">
    <property type="term" value="C:plasma membrane"/>
    <property type="evidence" value="ECO:0007669"/>
    <property type="project" value="UniProtKB-SubCell"/>
</dbReference>
<evidence type="ECO:0000256" key="18">
    <source>
        <dbReference type="RuleBase" id="RU003938"/>
    </source>
</evidence>